<evidence type="ECO:0000313" key="2">
    <source>
        <dbReference type="Proteomes" id="UP000295294"/>
    </source>
</evidence>
<sequence length="126" mass="14240">MANPTALRTPYKPVWPPQNRDYFTVRVMNSHALENVSKVLWAVHEKDDFFVGPSVRLTSAVGRVQLDTQKLAEQFCEHARKVLSKRHGDAIQLAVVSGTAPTKISDRWTREHSERARVMLSALECG</sequence>
<dbReference type="AlphaFoldDB" id="A0A4P7LJN3"/>
<organism evidence="1 2">
    <name type="scientific">Cupriavidus oxalaticus</name>
    <dbReference type="NCBI Taxonomy" id="96344"/>
    <lineage>
        <taxon>Bacteria</taxon>
        <taxon>Pseudomonadati</taxon>
        <taxon>Pseudomonadota</taxon>
        <taxon>Betaproteobacteria</taxon>
        <taxon>Burkholderiales</taxon>
        <taxon>Burkholderiaceae</taxon>
        <taxon>Cupriavidus</taxon>
    </lineage>
</organism>
<reference evidence="1 2" key="1">
    <citation type="submission" date="2019-03" db="EMBL/GenBank/DDBJ databases">
        <title>Efficiently degradation of phenoxyalkanoic acid herbicides by Cupriavidus oxalaticus strain X32.</title>
        <authorList>
            <person name="Sheng X."/>
        </authorList>
    </citation>
    <scope>NUCLEOTIDE SEQUENCE [LARGE SCALE GENOMIC DNA]</scope>
    <source>
        <strain evidence="1 2">X32</strain>
        <plasmid evidence="1 2">unnamed2</plasmid>
    </source>
</reference>
<dbReference type="EMBL" id="CP038637">
    <property type="protein sequence ID" value="QBY56025.1"/>
    <property type="molecule type" value="Genomic_DNA"/>
</dbReference>
<dbReference type="RefSeq" id="WP_135707196.1">
    <property type="nucleotide sequence ID" value="NZ_CP038637.1"/>
</dbReference>
<proteinExistence type="predicted"/>
<geneLocation type="plasmid" evidence="1">
    <name>unnamed2</name>
</geneLocation>
<gene>
    <name evidence="1" type="ORF">E0W60_33765</name>
</gene>
<accession>A0A4P7LJN3</accession>
<evidence type="ECO:0000313" key="1">
    <source>
        <dbReference type="EMBL" id="QBY56025.1"/>
    </source>
</evidence>
<dbReference type="Proteomes" id="UP000295294">
    <property type="component" value="Plasmid unnamed2"/>
</dbReference>
<protein>
    <submittedName>
        <fullName evidence="1">Uncharacterized protein</fullName>
    </submittedName>
</protein>
<name>A0A4P7LJN3_9BURK</name>
<dbReference type="KEGG" id="cox:E0W60_33765"/>
<keyword evidence="1" id="KW-0614">Plasmid</keyword>